<dbReference type="RefSeq" id="WP_105051320.1">
    <property type="nucleotide sequence ID" value="NZ_BMYG01000004.1"/>
</dbReference>
<feature type="transmembrane region" description="Helical" evidence="2">
    <location>
        <begin position="31"/>
        <end position="50"/>
    </location>
</feature>
<evidence type="ECO:0000256" key="2">
    <source>
        <dbReference type="SAM" id="Phobius"/>
    </source>
</evidence>
<keyword evidence="4" id="KW-1185">Reference proteome</keyword>
<feature type="coiled-coil region" evidence="1">
    <location>
        <begin position="133"/>
        <end position="160"/>
    </location>
</feature>
<sequence length="253" mass="28987">MNNQETQNDTPEISDHQNSSYQDNYFNLGYFVRWVGISLIIIAGLVYLAYHLGSNESNHKVNELTQEIKRLSDMDSLNELISQFEVIGSNIKLSGIERARLTELLDQVIIHKNSLQLTEVELQQSKNKISNITVNYKDQVARLKREIKVLKAKLAEAEISMSYSQGKVKTFKLNLKDTYALLAEPAEPASRVSLQRILTNEKAQIYVGNSLMSFQIGHTLRFRFVPNWLCNITLIKIDNAAKQVEFEYKCDLN</sequence>
<evidence type="ECO:0000313" key="4">
    <source>
        <dbReference type="Proteomes" id="UP000239007"/>
    </source>
</evidence>
<dbReference type="EMBL" id="MSCH01000003">
    <property type="protein sequence ID" value="PQJ52848.1"/>
    <property type="molecule type" value="Genomic_DNA"/>
</dbReference>
<accession>A0A2S7USX5</accession>
<keyword evidence="1" id="KW-0175">Coiled coil</keyword>
<name>A0A2S7USX5_9GAMM</name>
<evidence type="ECO:0000256" key="1">
    <source>
        <dbReference type="SAM" id="Coils"/>
    </source>
</evidence>
<evidence type="ECO:0000313" key="3">
    <source>
        <dbReference type="EMBL" id="PQJ52848.1"/>
    </source>
</evidence>
<reference evidence="3 4" key="1">
    <citation type="submission" date="2016-12" db="EMBL/GenBank/DDBJ databases">
        <title>Diversity of luminous bacteria.</title>
        <authorList>
            <person name="Yoshizawa S."/>
            <person name="Kogure K."/>
        </authorList>
    </citation>
    <scope>NUCLEOTIDE SEQUENCE [LARGE SCALE GENOMIC DNA]</scope>
    <source>
        <strain evidence="3 4">SA4-48</strain>
    </source>
</reference>
<protein>
    <submittedName>
        <fullName evidence="3">Uncharacterized protein</fullName>
    </submittedName>
</protein>
<dbReference type="AlphaFoldDB" id="A0A2S7USX5"/>
<proteinExistence type="predicted"/>
<keyword evidence="2" id="KW-0812">Transmembrane</keyword>
<gene>
    <name evidence="3" type="ORF">BTO11_03700</name>
</gene>
<comment type="caution">
    <text evidence="3">The sequence shown here is derived from an EMBL/GenBank/DDBJ whole genome shotgun (WGS) entry which is preliminary data.</text>
</comment>
<dbReference type="Proteomes" id="UP000239007">
    <property type="component" value="Unassembled WGS sequence"/>
</dbReference>
<organism evidence="3 4">
    <name type="scientific">Psychrosphaera saromensis</name>
    <dbReference type="NCBI Taxonomy" id="716813"/>
    <lineage>
        <taxon>Bacteria</taxon>
        <taxon>Pseudomonadati</taxon>
        <taxon>Pseudomonadota</taxon>
        <taxon>Gammaproteobacteria</taxon>
        <taxon>Alteromonadales</taxon>
        <taxon>Pseudoalteromonadaceae</taxon>
        <taxon>Psychrosphaera</taxon>
    </lineage>
</organism>
<keyword evidence="2" id="KW-0472">Membrane</keyword>
<keyword evidence="2" id="KW-1133">Transmembrane helix</keyword>